<dbReference type="InterPro" id="IPR050297">
    <property type="entry name" value="LipidA_mod_glycosyltrf_83"/>
</dbReference>
<evidence type="ECO:0000256" key="1">
    <source>
        <dbReference type="ARBA" id="ARBA00004651"/>
    </source>
</evidence>
<feature type="transmembrane region" description="Helical" evidence="8">
    <location>
        <begin position="174"/>
        <end position="195"/>
    </location>
</feature>
<evidence type="ECO:0000313" key="9">
    <source>
        <dbReference type="EMBL" id="RAK69829.1"/>
    </source>
</evidence>
<feature type="transmembrane region" description="Helical" evidence="8">
    <location>
        <begin position="397"/>
        <end position="417"/>
    </location>
</feature>
<feature type="transmembrane region" description="Helical" evidence="8">
    <location>
        <begin position="215"/>
        <end position="236"/>
    </location>
</feature>
<feature type="transmembrane region" description="Helical" evidence="8">
    <location>
        <begin position="93"/>
        <end position="114"/>
    </location>
</feature>
<dbReference type="GO" id="GO:0005886">
    <property type="term" value="C:plasma membrane"/>
    <property type="evidence" value="ECO:0007669"/>
    <property type="project" value="UniProtKB-SubCell"/>
</dbReference>
<gene>
    <name evidence="9" type="ORF">DLM85_02955</name>
</gene>
<protein>
    <recommendedName>
        <fullName evidence="11">Glycosyltransferase RgtA/B/C/D-like domain-containing protein</fullName>
    </recommendedName>
</protein>
<keyword evidence="2" id="KW-1003">Cell membrane</keyword>
<feature type="transmembrane region" description="Helical" evidence="8">
    <location>
        <begin position="332"/>
        <end position="353"/>
    </location>
</feature>
<dbReference type="EMBL" id="QHKM01000001">
    <property type="protein sequence ID" value="RAK69829.1"/>
    <property type="molecule type" value="Genomic_DNA"/>
</dbReference>
<evidence type="ECO:0008006" key="11">
    <source>
        <dbReference type="Google" id="ProtNLM"/>
    </source>
</evidence>
<comment type="subcellular location">
    <subcellularLocation>
        <location evidence="1">Cell membrane</location>
        <topology evidence="1">Multi-pass membrane protein</topology>
    </subcellularLocation>
</comment>
<proteinExistence type="predicted"/>
<dbReference type="Proteomes" id="UP000248553">
    <property type="component" value="Unassembled WGS sequence"/>
</dbReference>
<feature type="transmembrane region" description="Helical" evidence="8">
    <location>
        <begin position="248"/>
        <end position="265"/>
    </location>
</feature>
<feature type="transmembrane region" description="Helical" evidence="8">
    <location>
        <begin position="29"/>
        <end position="50"/>
    </location>
</feature>
<evidence type="ECO:0000256" key="4">
    <source>
        <dbReference type="ARBA" id="ARBA00022679"/>
    </source>
</evidence>
<evidence type="ECO:0000313" key="10">
    <source>
        <dbReference type="Proteomes" id="UP000248553"/>
    </source>
</evidence>
<reference evidence="10" key="1">
    <citation type="submission" date="2018-05" db="EMBL/GenBank/DDBJ databases">
        <authorList>
            <person name="Nie L."/>
        </authorList>
    </citation>
    <scope>NUCLEOTIDE SEQUENCE [LARGE SCALE GENOMIC DNA]</scope>
    <source>
        <strain evidence="10">NL</strain>
    </source>
</reference>
<name>A0A328BTB4_9BACT</name>
<evidence type="ECO:0000256" key="7">
    <source>
        <dbReference type="ARBA" id="ARBA00023136"/>
    </source>
</evidence>
<organism evidence="9 10">
    <name type="scientific">Hymenobacter edaphi</name>
    <dbReference type="NCBI Taxonomy" id="2211146"/>
    <lineage>
        <taxon>Bacteria</taxon>
        <taxon>Pseudomonadati</taxon>
        <taxon>Bacteroidota</taxon>
        <taxon>Cytophagia</taxon>
        <taxon>Cytophagales</taxon>
        <taxon>Hymenobacteraceae</taxon>
        <taxon>Hymenobacter</taxon>
    </lineage>
</organism>
<keyword evidence="7 8" id="KW-0472">Membrane</keyword>
<evidence type="ECO:0000256" key="8">
    <source>
        <dbReference type="SAM" id="Phobius"/>
    </source>
</evidence>
<dbReference type="RefSeq" id="WP_111476565.1">
    <property type="nucleotide sequence ID" value="NZ_QHKM01000001.1"/>
</dbReference>
<keyword evidence="4" id="KW-0808">Transferase</keyword>
<dbReference type="PANTHER" id="PTHR33908:SF11">
    <property type="entry name" value="MEMBRANE PROTEIN"/>
    <property type="match status" value="1"/>
</dbReference>
<dbReference type="OrthoDB" id="876946at2"/>
<feature type="transmembrane region" description="Helical" evidence="8">
    <location>
        <begin position="119"/>
        <end position="138"/>
    </location>
</feature>
<dbReference type="PANTHER" id="PTHR33908">
    <property type="entry name" value="MANNOSYLTRANSFERASE YKCB-RELATED"/>
    <property type="match status" value="1"/>
</dbReference>
<evidence type="ECO:0000256" key="6">
    <source>
        <dbReference type="ARBA" id="ARBA00022989"/>
    </source>
</evidence>
<evidence type="ECO:0000256" key="2">
    <source>
        <dbReference type="ARBA" id="ARBA00022475"/>
    </source>
</evidence>
<keyword evidence="6 8" id="KW-1133">Transmembrane helix</keyword>
<keyword evidence="10" id="KW-1185">Reference proteome</keyword>
<keyword evidence="5 8" id="KW-0812">Transmembrane</keyword>
<dbReference type="GO" id="GO:0009103">
    <property type="term" value="P:lipopolysaccharide biosynthetic process"/>
    <property type="evidence" value="ECO:0007669"/>
    <property type="project" value="UniProtKB-ARBA"/>
</dbReference>
<evidence type="ECO:0000256" key="5">
    <source>
        <dbReference type="ARBA" id="ARBA00022692"/>
    </source>
</evidence>
<dbReference type="GO" id="GO:0016763">
    <property type="term" value="F:pentosyltransferase activity"/>
    <property type="evidence" value="ECO:0007669"/>
    <property type="project" value="TreeGrafter"/>
</dbReference>
<dbReference type="AlphaFoldDB" id="A0A328BTB4"/>
<keyword evidence="3" id="KW-0328">Glycosyltransferase</keyword>
<feature type="transmembrane region" description="Helical" evidence="8">
    <location>
        <begin position="150"/>
        <end position="167"/>
    </location>
</feature>
<feature type="transmembrane region" description="Helical" evidence="8">
    <location>
        <begin position="365"/>
        <end position="385"/>
    </location>
</feature>
<comment type="caution">
    <text evidence="9">The sequence shown here is derived from an EMBL/GenBank/DDBJ whole genome shotgun (WGS) entry which is preliminary data.</text>
</comment>
<accession>A0A328BTB4</accession>
<evidence type="ECO:0000256" key="3">
    <source>
        <dbReference type="ARBA" id="ARBA00022676"/>
    </source>
</evidence>
<sequence>MKLLLLLVANAAVLGGLYRWLRAQRRLPGLGYLVVPTLALRLLAGAVSTIRPTDDAWYYHLWSGQMAAQLWAAPDQWLQMLTTDEFHFGERHLVFHGYSNTFFFMKLLSAFGWLTGDSLLLQALYLSLAAFGACWTLVRVLSQLFPGTRGAAVVSLLLWPSALYWSSGVTKESLLLAGSALLLAAVLLLLYGPVGTRRWGWAAGALLGTWLSFKMRFFFGGALLALLLALAAVHFVSQLGGPLRRRRWQALLLIGLLAAGAWGAGEVSPVFRFNKFASQLTRTYSALRQKSLGRPHVALPELAPTAESILRHTPKAIASTLFRPFAWEGDTVFYGFAALENLGLLLLAGLAAADWARRRGAPLPFLVALVLVLYCLLMAALVGLSTPNLGTLSRYRAPWLPLLVYLLLAQPTAAGLLRRLRILTPA</sequence>